<gene>
    <name evidence="4" type="ORF">M9Y10_028487</name>
</gene>
<evidence type="ECO:0000256" key="2">
    <source>
        <dbReference type="ARBA" id="ARBA00014577"/>
    </source>
</evidence>
<evidence type="ECO:0000256" key="1">
    <source>
        <dbReference type="ARBA" id="ARBA00007453"/>
    </source>
</evidence>
<dbReference type="InterPro" id="IPR015943">
    <property type="entry name" value="WD40/YVTN_repeat-like_dom_sf"/>
</dbReference>
<dbReference type="Gene3D" id="2.130.10.10">
    <property type="entry name" value="YVTN repeat-like/Quinoprotein amine dehydrogenase"/>
    <property type="match status" value="1"/>
</dbReference>
<keyword evidence="5" id="KW-1185">Reference proteome</keyword>
<dbReference type="Proteomes" id="UP001470230">
    <property type="component" value="Unassembled WGS sequence"/>
</dbReference>
<accession>A0ABR2KJF0</accession>
<name>A0ABR2KJF0_9EUKA</name>
<protein>
    <recommendedName>
        <fullName evidence="2">DNA damage-binding protein 1</fullName>
    </recommendedName>
</protein>
<evidence type="ECO:0000313" key="5">
    <source>
        <dbReference type="Proteomes" id="UP001470230"/>
    </source>
</evidence>
<dbReference type="Pfam" id="PF03178">
    <property type="entry name" value="CPSF_A"/>
    <property type="match status" value="1"/>
</dbReference>
<dbReference type="EMBL" id="JAPFFF010000004">
    <property type="protein sequence ID" value="KAK8891279.1"/>
    <property type="molecule type" value="Genomic_DNA"/>
</dbReference>
<comment type="similarity">
    <text evidence="1">Belongs to the DDB1 family.</text>
</comment>
<evidence type="ECO:0000259" key="3">
    <source>
        <dbReference type="Pfam" id="PF03178"/>
    </source>
</evidence>
<comment type="caution">
    <text evidence="4">The sequence shown here is derived from an EMBL/GenBank/DDBJ whole genome shotgun (WGS) entry which is preliminary data.</text>
</comment>
<reference evidence="4 5" key="1">
    <citation type="submission" date="2024-04" db="EMBL/GenBank/DDBJ databases">
        <title>Tritrichomonas musculus Genome.</title>
        <authorList>
            <person name="Alves-Ferreira E."/>
            <person name="Grigg M."/>
            <person name="Lorenzi H."/>
            <person name="Galac M."/>
        </authorList>
    </citation>
    <scope>NUCLEOTIDE SEQUENCE [LARGE SCALE GENOMIC DNA]</scope>
    <source>
        <strain evidence="4 5">EAF2021</strain>
    </source>
</reference>
<feature type="domain" description="RSE1/DDB1/CPSF1 C-terminal" evidence="3">
    <location>
        <begin position="762"/>
        <end position="1064"/>
    </location>
</feature>
<dbReference type="SUPFAM" id="SSF50998">
    <property type="entry name" value="Quinoprotein alcohol dehydrogenase-like"/>
    <property type="match status" value="1"/>
</dbReference>
<sequence>MPSFLHKTLRKSSYILNVLEGCWLPNIENTQFVFNYGTSLEIFKFQPPSLLESVYYQPFFDRVRFICSSLQTSERSVFYALRENDVIEYKYQELEGFFVAINQFILPISCNNPTFAVYAQGHLIVSSTNGSICTIDLSNKQIINVKPSECILHSFAFSSKQFILRVESGPKISIYSIPEINLVKSAPFQNIKYSFPYRDGSYVIFQATGSSINKYGELENNSTIDSDSVEFNNTFPNFSIIFPNGLTQTIEYPKEYLSNNEQIIDYTVISSSSTIILTENGHLLQLVDDKFEYIGNFEHSYRIFALNATEILIARHGLDHVIFDLLEKDVVCTKESFSPVLNFTFFGENNRDIQYNKQNILMDNGDKNSNNDDDFNNVNQNNNNLLNNKTHEKYYEPYNRSLLTMTNSSFISSRYGYEVEKLSSFDTGENEISGLFSFSHMIYGKTVYAISFSRGFTQVLELSEDGSKIGVLNDPIIRTDICSIGFCSLDPYFLFQFYKDGFIMYSQTNQRDKQFKDLTIVNFTSTKNELFIIFSNQKGLYIITEKSELHLSAIFDLPFEATSVAFIDDTDYAIFATKDQMLYIADVTMDVQNIHFTQMSKVPSVPVSLQFTYKKKLLIGFEDGTVAAGSVDVVSKMMRDTVLISIGNLPVRFSSDDFMLSSRMYKIPKENDIVNMFQLNNDINPEYAVAMYFDQYLMATKYKVYAMKIKGKDPKMQNIRYEIKDTIIECIPIKNINFNSILVIASNKDISIFDLENLTIYAIFQYDESERFVLMSPINDDHTQICVVTQVEQTSSIRMINFINVTNNQFDSTKKCNCDVSLDLNISGKIGSICGFKGGILIGVNNSILFYKKNENDGCYRILSRTSEIGTEIVSIIANNDLIFVGDRNLSVLILEYVERFQNFRVVGQETALRRILSLTTYKSSVVGSDIDGNVFTFDDLSKIVSDLSSSFAMFKGNRRLPLKMCYNVGEVVTKVLAIKDSDDKMEKVAYATINGGFGAFLEKDKNNSFSYIMDLEGKFKTLLALQAIIEMQLLKVAAIDHFAFRNKMYPSEVVLDLDIVNLYHNFSINKKERVAKEVSSSLDTSKIETLINLFNQFFCSIC</sequence>
<evidence type="ECO:0000313" key="4">
    <source>
        <dbReference type="EMBL" id="KAK8891279.1"/>
    </source>
</evidence>
<dbReference type="InterPro" id="IPR004871">
    <property type="entry name" value="RSE1/DDB1/CPSF1_C"/>
</dbReference>
<organism evidence="4 5">
    <name type="scientific">Tritrichomonas musculus</name>
    <dbReference type="NCBI Taxonomy" id="1915356"/>
    <lineage>
        <taxon>Eukaryota</taxon>
        <taxon>Metamonada</taxon>
        <taxon>Parabasalia</taxon>
        <taxon>Tritrichomonadida</taxon>
        <taxon>Tritrichomonadidae</taxon>
        <taxon>Tritrichomonas</taxon>
    </lineage>
</organism>
<proteinExistence type="inferred from homology"/>
<dbReference type="InterPro" id="IPR011047">
    <property type="entry name" value="Quinoprotein_ADH-like_sf"/>
</dbReference>